<organism evidence="4 5">
    <name type="scientific">Undibacterium luofuense</name>
    <dbReference type="NCBI Taxonomy" id="2828733"/>
    <lineage>
        <taxon>Bacteria</taxon>
        <taxon>Pseudomonadati</taxon>
        <taxon>Pseudomonadota</taxon>
        <taxon>Betaproteobacteria</taxon>
        <taxon>Burkholderiales</taxon>
        <taxon>Oxalobacteraceae</taxon>
        <taxon>Undibacterium</taxon>
    </lineage>
</organism>
<keyword evidence="3" id="KW-0732">Signal</keyword>
<feature type="chain" id="PRO_5037551837" evidence="3">
    <location>
        <begin position="23"/>
        <end position="649"/>
    </location>
</feature>
<accession>A0A941DPQ1</accession>
<keyword evidence="5" id="KW-1185">Reference proteome</keyword>
<dbReference type="AlphaFoldDB" id="A0A941DPQ1"/>
<protein>
    <submittedName>
        <fullName evidence="4">HlyD family efflux transporter periplasmic adaptor subunit</fullName>
    </submittedName>
</protein>
<dbReference type="Gene3D" id="2.40.30.170">
    <property type="match status" value="2"/>
</dbReference>
<dbReference type="RefSeq" id="WP_212687958.1">
    <property type="nucleotide sequence ID" value="NZ_JAGSPN010000007.1"/>
</dbReference>
<sequence>MFTLTRLAGATAIALLSMQVQAAATEKTAPAKTNNAAQRLVILNGSVESLNSQSLFIPASDNNPVPLKYFVPEGSKVKKGDVVLSIGTPGNNTQEMQTRQEQQQVKMALELAKLEVVAIDAERAFHTAQIALAKARLDASLPQGQISALDYDKYQTEKEKAVKELEIRKAAVEIARKNISKTKADGELEARKNQLQMAYLLKENANTSVHAEVDGVVIHAFNPWRGERYDEGVPGFSGHRAGQVMTDGQFELIAWALEADRISLKEGMQVFLTPDAYPGKSFASTIKRISPAPESGPAGEKGRFFKITIPLPAQAELAYAPGMSIRVSTASAPARHAAQSLPVSLTIDGEVLSRNNKAISPPSIRYIWNYTIGQIVPEGTYLKAGEQIMQLQSTEVQERLVTSRNMLNEKNKALEKLLLEQKEAERLGEIQVAEARAAAEKAARKATMPKELIRRIDYDKLVIDKEASQAQFELQQKLVAAQSAQRHAEKRFLQTEMQMEQKNQDSLLAGIKALTITAPTAGIVQYRTSYDDEKFKKGSKIWVGQTIAGLADPDSMYIKAKVPEAQYGLLRMGQTVTVKLPGGNQTVQAKILRPGLAFQSRSHTDSSVVRDLELEFTQRPANLKPGSAVQVIIPLAKAATPAQATANVK</sequence>
<feature type="signal peptide" evidence="3">
    <location>
        <begin position="1"/>
        <end position="22"/>
    </location>
</feature>
<gene>
    <name evidence="4" type="ORF">KDM89_10865</name>
</gene>
<comment type="subcellular location">
    <subcellularLocation>
        <location evidence="1">Cell envelope</location>
    </subcellularLocation>
</comment>
<evidence type="ECO:0000313" key="4">
    <source>
        <dbReference type="EMBL" id="MBR7782646.1"/>
    </source>
</evidence>
<dbReference type="EMBL" id="JAGSPN010000007">
    <property type="protein sequence ID" value="MBR7782646.1"/>
    <property type="molecule type" value="Genomic_DNA"/>
</dbReference>
<dbReference type="PANTHER" id="PTHR32347:SF23">
    <property type="entry name" value="BLL5650 PROTEIN"/>
    <property type="match status" value="1"/>
</dbReference>
<reference evidence="4" key="1">
    <citation type="submission" date="2021-04" db="EMBL/GenBank/DDBJ databases">
        <title>novel species isolated from subtropical streams in China.</title>
        <authorList>
            <person name="Lu H."/>
        </authorList>
    </citation>
    <scope>NUCLEOTIDE SEQUENCE</scope>
    <source>
        <strain evidence="4">LFS511W</strain>
    </source>
</reference>
<evidence type="ECO:0000256" key="1">
    <source>
        <dbReference type="ARBA" id="ARBA00004196"/>
    </source>
</evidence>
<dbReference type="GO" id="GO:0030313">
    <property type="term" value="C:cell envelope"/>
    <property type="evidence" value="ECO:0007669"/>
    <property type="project" value="UniProtKB-SubCell"/>
</dbReference>
<keyword evidence="2" id="KW-0175">Coiled coil</keyword>
<dbReference type="PANTHER" id="PTHR32347">
    <property type="entry name" value="EFFLUX SYSTEM COMPONENT YKNX-RELATED"/>
    <property type="match status" value="1"/>
</dbReference>
<dbReference type="InterPro" id="IPR050465">
    <property type="entry name" value="UPF0194_transport"/>
</dbReference>
<comment type="caution">
    <text evidence="4">The sequence shown here is derived from an EMBL/GenBank/DDBJ whole genome shotgun (WGS) entry which is preliminary data.</text>
</comment>
<evidence type="ECO:0000256" key="3">
    <source>
        <dbReference type="SAM" id="SignalP"/>
    </source>
</evidence>
<proteinExistence type="predicted"/>
<dbReference type="Proteomes" id="UP000680067">
    <property type="component" value="Unassembled WGS sequence"/>
</dbReference>
<name>A0A941DPQ1_9BURK</name>
<evidence type="ECO:0000256" key="2">
    <source>
        <dbReference type="ARBA" id="ARBA00023054"/>
    </source>
</evidence>
<evidence type="ECO:0000313" key="5">
    <source>
        <dbReference type="Proteomes" id="UP000680067"/>
    </source>
</evidence>